<keyword evidence="4" id="KW-1003">Cell membrane</keyword>
<keyword evidence="13" id="KW-0325">Glycoprotein</keyword>
<dbReference type="EMBL" id="HQ877458">
    <property type="protein sequence ID" value="AEX00071.1"/>
    <property type="molecule type" value="mRNA"/>
</dbReference>
<keyword evidence="6" id="KW-0677">Repeat</keyword>
<dbReference type="SUPFAM" id="SSF81324">
    <property type="entry name" value="Voltage-gated potassium channels"/>
    <property type="match status" value="4"/>
</dbReference>
<feature type="transmembrane region" description="Helical" evidence="16">
    <location>
        <begin position="499"/>
        <end position="520"/>
    </location>
</feature>
<feature type="region of interest" description="Disordered" evidence="17">
    <location>
        <begin position="1"/>
        <end position="29"/>
    </location>
</feature>
<keyword evidence="14 16" id="KW-0739">Sodium transport</keyword>
<feature type="transmembrane region" description="Helical" evidence="16">
    <location>
        <begin position="693"/>
        <end position="718"/>
    </location>
</feature>
<keyword evidence="9 16" id="KW-0915">Sodium</keyword>
<feature type="domain" description="Ion transport" evidence="18">
    <location>
        <begin position="1187"/>
        <end position="1436"/>
    </location>
</feature>
<feature type="transmembrane region" description="Helical" evidence="16">
    <location>
        <begin position="1304"/>
        <end position="1332"/>
    </location>
</feature>
<dbReference type="Pfam" id="PF00520">
    <property type="entry name" value="Ion_trans"/>
    <property type="match status" value="4"/>
</dbReference>
<feature type="domain" description="Ion transport" evidence="18">
    <location>
        <begin position="498"/>
        <end position="727"/>
    </location>
</feature>
<feature type="transmembrane region" description="Helical" evidence="16">
    <location>
        <begin position="612"/>
        <end position="635"/>
    </location>
</feature>
<dbReference type="InterPro" id="IPR001696">
    <property type="entry name" value="Na_channel_asu"/>
</dbReference>
<keyword evidence="15 16" id="KW-0407">Ion channel</keyword>
<dbReference type="FunFam" id="1.10.287.70:FF:000217">
    <property type="entry name" value="Sodium channel protein"/>
    <property type="match status" value="1"/>
</dbReference>
<evidence type="ECO:0000256" key="11">
    <source>
        <dbReference type="ARBA" id="ARBA00023136"/>
    </source>
</evidence>
<feature type="compositionally biased region" description="Polar residues" evidence="17">
    <location>
        <begin position="1"/>
        <end position="11"/>
    </location>
</feature>
<sequence>MLNRGNLSSIIKHSPLRANMPTDGPEEDEGHECAKRVTFALTEVKKAQNENVCRCAKSEKRGNKRKWKRRTQVPSYLLGHPIEDYDASGGTHPSTATFLILSKRFNSSGYRAYRFSRTVSLLCLGPVHPLRMFCILLITHPYFEIIVTLVILVNCIILGLNDPPEEAEYIFTAIYTLEMICKIISRGFVKDSYAYLRDTWNWLDSLVVFLSYLSLAPDIASLSGIRTLRVLRAFRTISALKGLRAMVNSLLRSLKLLTDVLVLFLFSLCVLALIGLQLFTGELRNKCVLETANATTINNPSSWYHREGEPLLCGFSSTAGRCPANYTCVAHVGPNPDHGFTNFDDIGWSLVMAFQILTMDFWENLYDRVLRSMGEWYMMYFVVGIFSCSFYLLNLVLAVVYMSYHHEMNLTDNEETQRKLRKRTAVSYLADEDTIQVLEPLESHLYPPDEEEEETKPLTPPSLNGIVLGEDQEKGVLCPKYPRLSRACSALVEFIQRPLFDGIITGLILLNTVVLTMYYHGMPDDLTFVLDILNAIFTGLFILEMIVKIFAFGLVKYICNKWNLFDSVIIITSAVAYFLGTSTGVSIFRILRLLRVLYLAQSWETMAKLIRAIAHSVDPIFNITCILGVIIYVFAVVGMRVFGPHYTAEAFGSRGIPRWNFTDFTHSFMMVFRILCSEWVEPLWDCMRVTNTAALLFFLPALIVGNFIVLNLFVALLLNSFAKKEEDLHREASEQPYVNPCSCLAHLTRTRKTRMYVATFSERYKFYQVKVLEGSGAPEQGMTSPLQEKFTVAQKNRLSEPVPSEKISRCSHEYTQAVNNNKNTKRYIVEIDDCFPECCMNACGCTSGQQHFCWLKFRCRVRCFVEHRYFEWFILFTVMVSSFTLVFEDIHLHQKPDLERTLNFLNFLFAAIFSLEFILKVIGFGFVSYFTSVWNCLDALIVSVSVACLFENPNLSVFRSFRTVRGLRPLRAISRLGGMKVVINALFAAIPGIGSVLVVSMLFWLMFSISGVQLFAGKFYKCVNAEDEKLSPSVIPNKTACLDHPDYRWVNANVNFDNVINGFLALLQVATYEGWMEVMADAVDSTKIDQQPSYEANLIAYAYFVVFIIVGSFFVLNLFVGVIIDNFNTLKKTYEEINSMGMLLTESQRKWVQILMAAAKRKPPSNRLRPTDCFRGKLFDLVSSNQFEVFILTVIMCNVGMMMVQHYDQPPLTTVVLKIGNYVLVGIFLLEAIIKIIAMRLHYFKKAWSIFDFVVVVSSIVGTVLDEMSTESAVVSPGLLRVLRVFRVARLLRVVQFAKRIRQLLVAIIISMPALFNIGTLLFLVMFIYAIIGMSSFGNIKKQGALNDLVNFETFSSSIILIFRLGTGTGWNDILDALVVQPPHCDPNFGGLPNGNCGFPIGAVFYLVTYIVSVFLIIVNMYIAVLLDNVNRAMRTTSSIGLSKDKFKSYYHTFANFSMGKQFLPLRVLPEFLAALDKPFKIAHPSEELIRKMKIPVREGDLVHCFDLLKVLVKKILEQHGESPEVFEQITIRMEAQFRKSFTKKVSAAIIGSTMLRFHTNFADTSGERSSGDVT</sequence>
<evidence type="ECO:0000259" key="18">
    <source>
        <dbReference type="Pfam" id="PF00520"/>
    </source>
</evidence>
<evidence type="ECO:0000256" key="13">
    <source>
        <dbReference type="ARBA" id="ARBA00023180"/>
    </source>
</evidence>
<dbReference type="InterPro" id="IPR044564">
    <property type="entry name" value="Na_chnl_inactivation_gate"/>
</dbReference>
<comment type="similarity">
    <text evidence="16">Belongs to the sodium channel (TC 1.A.1.10) family.</text>
</comment>
<feature type="transmembrane region" description="Helical" evidence="16">
    <location>
        <begin position="1403"/>
        <end position="1427"/>
    </location>
</feature>
<feature type="transmembrane region" description="Helical" evidence="16">
    <location>
        <begin position="981"/>
        <end position="1007"/>
    </location>
</feature>
<evidence type="ECO:0000256" key="1">
    <source>
        <dbReference type="ARBA" id="ARBA00004651"/>
    </source>
</evidence>
<evidence type="ECO:0000256" key="5">
    <source>
        <dbReference type="ARBA" id="ARBA00022692"/>
    </source>
</evidence>
<dbReference type="FunFam" id="1.20.120.350:FF:000066">
    <property type="entry name" value="Sodium channel protein"/>
    <property type="match status" value="1"/>
</dbReference>
<evidence type="ECO:0000256" key="7">
    <source>
        <dbReference type="ARBA" id="ARBA00022882"/>
    </source>
</evidence>
<evidence type="ECO:0000256" key="9">
    <source>
        <dbReference type="ARBA" id="ARBA00023053"/>
    </source>
</evidence>
<keyword evidence="11 16" id="KW-0472">Membrane</keyword>
<evidence type="ECO:0000256" key="8">
    <source>
        <dbReference type="ARBA" id="ARBA00022989"/>
    </source>
</evidence>
<evidence type="ECO:0000256" key="12">
    <source>
        <dbReference type="ARBA" id="ARBA00023157"/>
    </source>
</evidence>
<feature type="transmembrane region" description="Helical" evidence="16">
    <location>
        <begin position="907"/>
        <end position="930"/>
    </location>
</feature>
<keyword evidence="7 16" id="KW-0851">Voltage-gated channel</keyword>
<proteinExistence type="evidence at transcript level"/>
<dbReference type="InterPro" id="IPR005821">
    <property type="entry name" value="Ion_trans_dom"/>
</dbReference>
<feature type="domain" description="Ion transport" evidence="18">
    <location>
        <begin position="867"/>
        <end position="1133"/>
    </location>
</feature>
<dbReference type="InterPro" id="IPR027359">
    <property type="entry name" value="Volt_channel_dom_sf"/>
</dbReference>
<keyword evidence="5 16" id="KW-0812">Transmembrane</keyword>
<feature type="domain" description="Ion transport" evidence="18">
    <location>
        <begin position="140"/>
        <end position="407"/>
    </location>
</feature>
<feature type="transmembrane region" description="Helical" evidence="16">
    <location>
        <begin position="1187"/>
        <end position="1207"/>
    </location>
</feature>
<dbReference type="PANTHER" id="PTHR10037">
    <property type="entry name" value="VOLTAGE-GATED CATION CHANNEL CALCIUM AND SODIUM"/>
    <property type="match status" value="1"/>
</dbReference>
<protein>
    <recommendedName>
        <fullName evidence="16">Sodium channel protein</fullName>
    </recommendedName>
</protein>
<dbReference type="Gene3D" id="1.10.287.70">
    <property type="match status" value="4"/>
</dbReference>
<dbReference type="PANTHER" id="PTHR10037:SF62">
    <property type="entry name" value="SODIUM CHANNEL PROTEIN 60E"/>
    <property type="match status" value="1"/>
</dbReference>
<keyword evidence="8 16" id="KW-1133">Transmembrane helix</keyword>
<reference evidence="19" key="1">
    <citation type="journal article" date="2012" name="Cell Rep.">
        <title>Convergent evolution of sodium ion selectivity in metazoan neuronal signaling.</title>
        <authorList>
            <person name="Gur Barzilai M."/>
            <person name="Reitzel A.M."/>
            <person name="Kraus J.E."/>
            <person name="Gordon D."/>
            <person name="Technau U."/>
            <person name="Gurevitz M."/>
            <person name="Moran Y."/>
        </authorList>
    </citation>
    <scope>NUCLEOTIDE SEQUENCE</scope>
</reference>
<evidence type="ECO:0000256" key="10">
    <source>
        <dbReference type="ARBA" id="ARBA00023065"/>
    </source>
</evidence>
<comment type="caution">
    <text evidence="16">Lacks conserved residue(s) required for the propagation of feature annotation.</text>
</comment>
<feature type="transmembrane region" description="Helical" evidence="16">
    <location>
        <begin position="1100"/>
        <end position="1124"/>
    </location>
</feature>
<feature type="transmembrane region" description="Helical" evidence="16">
    <location>
        <begin position="141"/>
        <end position="160"/>
    </location>
</feature>
<feature type="transmembrane region" description="Helical" evidence="16">
    <location>
        <begin position="256"/>
        <end position="279"/>
    </location>
</feature>
<evidence type="ECO:0000313" key="19">
    <source>
        <dbReference type="EMBL" id="AEX00071.1"/>
    </source>
</evidence>
<keyword evidence="2 16" id="KW-0813">Transport</keyword>
<organism evidence="19">
    <name type="scientific">Nematostella vectensis</name>
    <name type="common">Starlet sea anemone</name>
    <dbReference type="NCBI Taxonomy" id="45351"/>
    <lineage>
        <taxon>Eukaryota</taxon>
        <taxon>Metazoa</taxon>
        <taxon>Cnidaria</taxon>
        <taxon>Anthozoa</taxon>
        <taxon>Hexacorallia</taxon>
        <taxon>Actiniaria</taxon>
        <taxon>Edwardsiidae</taxon>
        <taxon>Nematostella</taxon>
    </lineage>
</organism>
<feature type="transmembrane region" description="Helical" evidence="16">
    <location>
        <begin position="377"/>
        <end position="404"/>
    </location>
</feature>
<evidence type="ECO:0000256" key="14">
    <source>
        <dbReference type="ARBA" id="ARBA00023201"/>
    </source>
</evidence>
<dbReference type="FunFam" id="1.10.287.70:FF:000001">
    <property type="entry name" value="Sodium channel protein"/>
    <property type="match status" value="1"/>
</dbReference>
<dbReference type="FunFam" id="1.20.120.350:FF:000059">
    <property type="entry name" value="Sodium channel protein"/>
    <property type="match status" value="1"/>
</dbReference>
<dbReference type="GO" id="GO:0001518">
    <property type="term" value="C:voltage-gated sodium channel complex"/>
    <property type="evidence" value="ECO:0007669"/>
    <property type="project" value="UniProtKB-UniRule"/>
</dbReference>
<evidence type="ECO:0000256" key="15">
    <source>
        <dbReference type="ARBA" id="ARBA00023303"/>
    </source>
</evidence>
<keyword evidence="10 16" id="KW-0406">Ion transport</keyword>
<dbReference type="Gene3D" id="1.10.238.10">
    <property type="entry name" value="EF-hand"/>
    <property type="match status" value="1"/>
</dbReference>
<feature type="transmembrane region" description="Helical" evidence="16">
    <location>
        <begin position="567"/>
        <end position="591"/>
    </location>
</feature>
<evidence type="ECO:0000256" key="4">
    <source>
        <dbReference type="ARBA" id="ARBA00022475"/>
    </source>
</evidence>
<evidence type="ECO:0000256" key="6">
    <source>
        <dbReference type="ARBA" id="ARBA00022737"/>
    </source>
</evidence>
<feature type="transmembrane region" description="Helical" evidence="16">
    <location>
        <begin position="869"/>
        <end position="887"/>
    </location>
</feature>
<evidence type="ECO:0000256" key="2">
    <source>
        <dbReference type="ARBA" id="ARBA00022448"/>
    </source>
</evidence>
<dbReference type="CDD" id="cd13433">
    <property type="entry name" value="Na_channel_gate"/>
    <property type="match status" value="1"/>
</dbReference>
<comment type="function">
    <text evidence="16">Mediates the voltage-dependent sodium ion permeability of excitable membranes. Assuming opened or closed conformations in response to the voltage difference across the membrane, the protein forms a sodium-selective channel through which Na(+) ions may pass in accordance with their electrochemical gradient.</text>
</comment>
<accession>I6NPI3</accession>
<keyword evidence="12" id="KW-1015">Disulfide bond</keyword>
<evidence type="ECO:0000256" key="17">
    <source>
        <dbReference type="SAM" id="MobiDB-lite"/>
    </source>
</evidence>
<evidence type="ECO:0000256" key="16">
    <source>
        <dbReference type="RuleBase" id="RU361132"/>
    </source>
</evidence>
<dbReference type="Gene3D" id="1.20.120.350">
    <property type="entry name" value="Voltage-gated potassium channels. Chain C"/>
    <property type="match status" value="4"/>
</dbReference>
<dbReference type="PRINTS" id="PR00170">
    <property type="entry name" value="NACHANNEL"/>
</dbReference>
<dbReference type="GO" id="GO:0005248">
    <property type="term" value="F:voltage-gated sodium channel activity"/>
    <property type="evidence" value="ECO:0007669"/>
    <property type="project" value="InterPro"/>
</dbReference>
<comment type="subcellular location">
    <subcellularLocation>
        <location evidence="1 16">Cell membrane</location>
        <topology evidence="1 16">Multi-pass membrane protein</topology>
    </subcellularLocation>
</comment>
<keyword evidence="3 16" id="KW-0894">Sodium channel</keyword>
<feature type="transmembrane region" description="Helical" evidence="16">
    <location>
        <begin position="1219"/>
        <end position="1238"/>
    </location>
</feature>
<evidence type="ECO:0000256" key="3">
    <source>
        <dbReference type="ARBA" id="ARBA00022461"/>
    </source>
</evidence>
<feature type="transmembrane region" description="Helical" evidence="16">
    <location>
        <begin position="532"/>
        <end position="555"/>
    </location>
</feature>
<name>I6NPI3_NEMVE</name>
<dbReference type="InterPro" id="IPR043203">
    <property type="entry name" value="VGCC_Ca_Na"/>
</dbReference>